<accession>A0A6H0XMZ4</accession>
<evidence type="ECO:0000256" key="1">
    <source>
        <dbReference type="SAM" id="MobiDB-lite"/>
    </source>
</evidence>
<dbReference type="EMBL" id="CP051139">
    <property type="protein sequence ID" value="QIW96092.1"/>
    <property type="molecule type" value="Genomic_DNA"/>
</dbReference>
<feature type="region of interest" description="Disordered" evidence="1">
    <location>
        <begin position="105"/>
        <end position="299"/>
    </location>
</feature>
<dbReference type="OrthoDB" id="3634152at2759"/>
<sequence>MPCVNTSDPTNPPNRNKKMSDYGPNDKVERTFAAQTQIIFPAGALPWILLCLTNFLDRPSSSFHRLAHLTSPHHDYLLICPSAHFRATKTGASFVKAIKCSMDQGQGPPWEGRQLTQVPFRPSGGPPTRSSSRRTSPMSTPRMSTDTQGFQMRGEEWQQRPPQASSEAFSPHNAAAGSRPSPEVSSFAHRFLPSLAESPGGMTSPSAVSSHAESVVSPGRSEVRALPGTMSARAFEDVRSSTSRRAHRVDKADDEQHDKHSAGFGTRIKSAMKELFHRRGVDESKLEKIGDRHWSEDAY</sequence>
<name>A0A6H0XMZ4_9PEZI</name>
<protein>
    <submittedName>
        <fullName evidence="2">Uncharacterized protein</fullName>
    </submittedName>
</protein>
<evidence type="ECO:0000313" key="3">
    <source>
        <dbReference type="Proteomes" id="UP000503462"/>
    </source>
</evidence>
<feature type="region of interest" description="Disordered" evidence="1">
    <location>
        <begin position="1"/>
        <end position="24"/>
    </location>
</feature>
<feature type="compositionally biased region" description="Low complexity" evidence="1">
    <location>
        <begin position="204"/>
        <end position="218"/>
    </location>
</feature>
<proteinExistence type="predicted"/>
<reference evidence="2 3" key="1">
    <citation type="journal article" date="2016" name="Sci. Rep.">
        <title>Peltaster fructicola genome reveals evolution from an invasive phytopathogen to an ectophytic parasite.</title>
        <authorList>
            <person name="Xu C."/>
            <person name="Chen H."/>
            <person name="Gleason M.L."/>
            <person name="Xu J.R."/>
            <person name="Liu H."/>
            <person name="Zhang R."/>
            <person name="Sun G."/>
        </authorList>
    </citation>
    <scope>NUCLEOTIDE SEQUENCE [LARGE SCALE GENOMIC DNA]</scope>
    <source>
        <strain evidence="2 3">LNHT1506</strain>
    </source>
</reference>
<organism evidence="2 3">
    <name type="scientific">Peltaster fructicola</name>
    <dbReference type="NCBI Taxonomy" id="286661"/>
    <lineage>
        <taxon>Eukaryota</taxon>
        <taxon>Fungi</taxon>
        <taxon>Dikarya</taxon>
        <taxon>Ascomycota</taxon>
        <taxon>Pezizomycotina</taxon>
        <taxon>Dothideomycetes</taxon>
        <taxon>Dothideomycetes incertae sedis</taxon>
        <taxon>Peltaster</taxon>
    </lineage>
</organism>
<feature type="compositionally biased region" description="Low complexity" evidence="1">
    <location>
        <begin position="121"/>
        <end position="145"/>
    </location>
</feature>
<feature type="compositionally biased region" description="Basic and acidic residues" evidence="1">
    <location>
        <begin position="249"/>
        <end position="261"/>
    </location>
</feature>
<keyword evidence="3" id="KW-1185">Reference proteome</keyword>
<evidence type="ECO:0000313" key="2">
    <source>
        <dbReference type="EMBL" id="QIW96092.1"/>
    </source>
</evidence>
<feature type="compositionally biased region" description="Basic and acidic residues" evidence="1">
    <location>
        <begin position="271"/>
        <end position="299"/>
    </location>
</feature>
<dbReference type="AlphaFoldDB" id="A0A6H0XMZ4"/>
<dbReference type="Proteomes" id="UP000503462">
    <property type="component" value="Chromosome 1"/>
</dbReference>
<gene>
    <name evidence="2" type="ORF">AMS68_001610</name>
</gene>